<reference evidence="3 4" key="1">
    <citation type="submission" date="2015-05" db="EMBL/GenBank/DDBJ databases">
        <title>A genomic and transcriptomic approach to investigate the blue pigment phenotype in Pseudomonas fluorescens.</title>
        <authorList>
            <person name="Andreani N.A."/>
            <person name="Cardazzo B."/>
        </authorList>
    </citation>
    <scope>NUCLEOTIDE SEQUENCE [LARGE SCALE GENOMIC DNA]</scope>
    <source>
        <strain evidence="3 4">Ps_40</strain>
    </source>
</reference>
<dbReference type="PATRIC" id="fig|294.192.peg.2429"/>
<dbReference type="GO" id="GO:0051999">
    <property type="term" value="P:mannosyl-inositol phosphorylceramide biosynthetic process"/>
    <property type="evidence" value="ECO:0007669"/>
    <property type="project" value="TreeGrafter"/>
</dbReference>
<dbReference type="Gene3D" id="3.90.550.20">
    <property type="match status" value="1"/>
</dbReference>
<dbReference type="RefSeq" id="WP_125919838.1">
    <property type="nucleotide sequence ID" value="NZ_LCYC01000008.1"/>
</dbReference>
<dbReference type="InterPro" id="IPR007577">
    <property type="entry name" value="GlycoTrfase_DXD_sugar-bd_CS"/>
</dbReference>
<comment type="caution">
    <text evidence="3">The sequence shown here is derived from an EMBL/GenBank/DDBJ whole genome shotgun (WGS) entry which is preliminary data.</text>
</comment>
<dbReference type="Proteomes" id="UP000063434">
    <property type="component" value="Unassembled WGS sequence"/>
</dbReference>
<name>A0A109L5D8_PSEFL</name>
<evidence type="ECO:0000259" key="2">
    <source>
        <dbReference type="Pfam" id="PF20178"/>
    </source>
</evidence>
<dbReference type="InterPro" id="IPR051706">
    <property type="entry name" value="Glycosyltransferase_domain"/>
</dbReference>
<evidence type="ECO:0000256" key="1">
    <source>
        <dbReference type="ARBA" id="ARBA00022679"/>
    </source>
</evidence>
<organism evidence="3 4">
    <name type="scientific">Pseudomonas fluorescens</name>
    <dbReference type="NCBI Taxonomy" id="294"/>
    <lineage>
        <taxon>Bacteria</taxon>
        <taxon>Pseudomonadati</taxon>
        <taxon>Pseudomonadota</taxon>
        <taxon>Gammaproteobacteria</taxon>
        <taxon>Pseudomonadales</taxon>
        <taxon>Pseudomonadaceae</taxon>
        <taxon>Pseudomonas</taxon>
    </lineage>
</organism>
<dbReference type="InterPro" id="IPR046673">
    <property type="entry name" value="ToxA_N"/>
</dbReference>
<keyword evidence="1" id="KW-0808">Transferase</keyword>
<dbReference type="InterPro" id="IPR029044">
    <property type="entry name" value="Nucleotide-diphossugar_trans"/>
</dbReference>
<dbReference type="Pfam" id="PF20178">
    <property type="entry name" value="ToxA_N"/>
    <property type="match status" value="1"/>
</dbReference>
<dbReference type="SUPFAM" id="SSF53448">
    <property type="entry name" value="Nucleotide-diphospho-sugar transferases"/>
    <property type="match status" value="1"/>
</dbReference>
<evidence type="ECO:0000313" key="4">
    <source>
        <dbReference type="Proteomes" id="UP000063434"/>
    </source>
</evidence>
<sequence length="976" mass="108164">MSIRVPVQVVNTFVNPHLTVEKPEEKPAVMASSNDRMAGMRHPSACILPTLADYKRKQSLLQGAEASPTPRGGSNSAFKKNARLESYISKQTADFVTPEKEISTILSAKIKQQWGVDIDPDKTYLVTFKDDSEDEKEVVEKITLTQAALKNRQDVTIKNDESWFVKIGKYFSPAIYIYNQIDGWVQEANTRQGIYREPNAPGDAPYNADTRVSIPVDDFKALVWDTDRTQLYKKTLDGFWDKHSESYTALSKISFVKAINLQRLEGSLGPAETALAQRALGPVAQKDWSKLTVQDFEGPAVKDPDLDIGLLSINGFESTDLMCVTDRKTQLTLLYIPGNSSPIHRFDNPQQMTTWLAGQASDPVKRASLLTHFSLKDQADRTFSDGVRQTLQGMGNWSDAQASGNAFLASLNGWVPDRFIAVEQLHGDPFEAVKVRQKARSYSDADNAIVSDGDYTKNQVLHVVEEATKVAMFMTPLALVMPEVAIGLDVFFLAAGAAQTGIGIDDAVQGKATASDRIVFGVLNAVPPLATHAGAPLAKALTERVSGGGVAAGVDAATRTPTQVTEQARPFFRPPQRVNGHIGYPMGPVSPPVILEEVRVPMDDVRRMIGKDYMVYVGQYGTKVTYDVEAGLWRGLQANGQVNDIFYWRKGQGRWLGGTQAEAIEASKNAPASMTTKVLKLPRMPVLPSGATDVPKVIHYFWAGNEMPENLLNNIMENSRKSPGYKSIVHVDANNADTFQKIHSALDHKVGGLEVHDLKADESFQALNAGQYGEMYQFFRSGRGQNLAASSDVMRAVLMKKYGGIYLDTDDALTFNVGEVTLKATPNDILMNVPVTYEPTDFNGFNTSNFASHPDNPVFDEILETAYERYKANEEWLNANRPFLKENSTAAERQIYNEYVKKIFEITGPRMFGDVLAQKEYGFFSEVEELTELLEARILLPQAYAEKLTQVRDYYMAMNHKFGVAIGSEHSMHHSR</sequence>
<accession>A0A109L5D8</accession>
<dbReference type="AlphaFoldDB" id="A0A109L5D8"/>
<dbReference type="GO" id="GO:0016020">
    <property type="term" value="C:membrane"/>
    <property type="evidence" value="ECO:0007669"/>
    <property type="project" value="GOC"/>
</dbReference>
<dbReference type="PANTHER" id="PTHR32385:SF15">
    <property type="entry name" value="INOSITOL PHOSPHOCERAMIDE MANNOSYLTRANSFERASE 1"/>
    <property type="match status" value="1"/>
</dbReference>
<dbReference type="GO" id="GO:0000030">
    <property type="term" value="F:mannosyltransferase activity"/>
    <property type="evidence" value="ECO:0007669"/>
    <property type="project" value="TreeGrafter"/>
</dbReference>
<dbReference type="PANTHER" id="PTHR32385">
    <property type="entry name" value="MANNOSYL PHOSPHORYLINOSITOL CERAMIDE SYNTHASE"/>
    <property type="match status" value="1"/>
</dbReference>
<proteinExistence type="predicted"/>
<dbReference type="EMBL" id="LCYC01000008">
    <property type="protein sequence ID" value="KWV83274.1"/>
    <property type="molecule type" value="Genomic_DNA"/>
</dbReference>
<feature type="domain" description="Dermonecrotic toxin N-terminal" evidence="2">
    <location>
        <begin position="93"/>
        <end position="375"/>
    </location>
</feature>
<dbReference type="GeneID" id="86984247"/>
<evidence type="ECO:0000313" key="3">
    <source>
        <dbReference type="EMBL" id="KWV83274.1"/>
    </source>
</evidence>
<protein>
    <submittedName>
        <fullName evidence="3">Dermonecrotic toxin</fullName>
    </submittedName>
</protein>
<dbReference type="Pfam" id="PF04488">
    <property type="entry name" value="Gly_transf_sug"/>
    <property type="match status" value="1"/>
</dbReference>
<gene>
    <name evidence="3" type="primary">toxA_1</name>
    <name evidence="3" type="ORF">PFL603g_01431</name>
</gene>